<evidence type="ECO:0000256" key="4">
    <source>
        <dbReference type="ARBA" id="ARBA00023136"/>
    </source>
</evidence>
<evidence type="ECO:0000256" key="5">
    <source>
        <dbReference type="SAM" id="MobiDB-lite"/>
    </source>
</evidence>
<feature type="region of interest" description="Disordered" evidence="5">
    <location>
        <begin position="846"/>
        <end position="872"/>
    </location>
</feature>
<feature type="transmembrane region" description="Helical" evidence="6">
    <location>
        <begin position="183"/>
        <end position="202"/>
    </location>
</feature>
<dbReference type="Proteomes" id="UP000790347">
    <property type="component" value="Unassembled WGS sequence"/>
</dbReference>
<dbReference type="AlphaFoldDB" id="A0A922IDV4"/>
<dbReference type="InterPro" id="IPR001902">
    <property type="entry name" value="SLC26A/SulP_fam"/>
</dbReference>
<dbReference type="GO" id="GO:0016020">
    <property type="term" value="C:membrane"/>
    <property type="evidence" value="ECO:0007669"/>
    <property type="project" value="UniProtKB-SubCell"/>
</dbReference>
<evidence type="ECO:0000256" key="3">
    <source>
        <dbReference type="ARBA" id="ARBA00022989"/>
    </source>
</evidence>
<organism evidence="8 9">
    <name type="scientific">Dermatophagoides farinae</name>
    <name type="common">American house dust mite</name>
    <dbReference type="NCBI Taxonomy" id="6954"/>
    <lineage>
        <taxon>Eukaryota</taxon>
        <taxon>Metazoa</taxon>
        <taxon>Ecdysozoa</taxon>
        <taxon>Arthropoda</taxon>
        <taxon>Chelicerata</taxon>
        <taxon>Arachnida</taxon>
        <taxon>Acari</taxon>
        <taxon>Acariformes</taxon>
        <taxon>Sarcoptiformes</taxon>
        <taxon>Astigmata</taxon>
        <taxon>Psoroptidia</taxon>
        <taxon>Analgoidea</taxon>
        <taxon>Pyroglyphidae</taxon>
        <taxon>Dermatophagoidinae</taxon>
        <taxon>Dermatophagoides</taxon>
    </lineage>
</organism>
<sequence>MTDNREKEDNPMNDNSTIDFHHHEDDDNLNVRSSNSFIRSIRSFLVTVFPIFGWLPYCFTTIFNDIIAGIYIGLYQIPQCIAYSIIAEYPLAHTIHTNVISSILYALIGANRRFSYGTFSLVSATYMGIILRRINNDFDMAENVVIVVTFTIGICCMMAGLLRIGSMVRFIPYEILSGFRAGLYLLVITLQICSMAGFHQQWTLGDGKSIMIIPNLYRNNFYKNLVTMKHINWNSWIVSIGCLALLTLFRLFHYYWQNIFNYRLNWLRQIVCRIPIEFILISISIIVVCFVDVKKYKIYTIDGINFGNETLIDMSSNFHLEWPPISQYINRIWFECITATLLFLIYMHSLAIDLVIKDTEEIHQPKFAKRKHQLWPKQMKFYRLGWKTYNINNELLYKGIIDLFGSFMKCLPSGPSKIRSDRMRNVGACTQISSLIASTVTLAIWLTLQTFIAKIPKCIIASIVAFDTVVALIEEIGNVKNFWKTSILDIVIWTLTFVSFILLNIEISLYCSLGLSLIIYCLRYRPFESFTFSIQKALITKTNLVLLVSRNILHSKFDHHHHNGQDDDDVDDDDDDNECNILKTLPSSTLKTINIFHIDKRILTIANIDSFVRDVCRKVSDSCMLTTKSNDDSNSMIMNRKLIFDCRSISYLDWPSIRAIKGTIMRTIQICESWQQSNLINKSSSSSSALTVTTDLSNNNDHDHDHDHRMKQSSSKQQQQQHSLVVMFIFHTRLVQIIHNAGEFSIHFYHSLHQSLHIGLKAAINMAITIPMTNSNRYDTLETLHKQLRLNSLSDEEKIPTTMTTTTVTDIQSSTTTGNNNKDKKSGKIKEKKLKNFFNKRVIELEMESNNSNNDDNGGGEKRETDGHSINDKSTVLPISFKRQNSIDHSEQQQQQQQSSSNPSRFQIINQQSLNRNYAQPPPPLANESIVHNKLSKSIPPPPPPEPKFTYSKPGVWKKSEKSDNKENQQPQPQQQRRQPDDEEQQQDETTSFSSMSDFKKHLESLFIQSR</sequence>
<feature type="region of interest" description="Disordered" evidence="5">
    <location>
        <begin position="803"/>
        <end position="831"/>
    </location>
</feature>
<evidence type="ECO:0000256" key="2">
    <source>
        <dbReference type="ARBA" id="ARBA00022692"/>
    </source>
</evidence>
<dbReference type="GO" id="GO:0055085">
    <property type="term" value="P:transmembrane transport"/>
    <property type="evidence" value="ECO:0007669"/>
    <property type="project" value="InterPro"/>
</dbReference>
<feature type="compositionally biased region" description="Basic and acidic residues" evidence="5">
    <location>
        <begin position="859"/>
        <end position="871"/>
    </location>
</feature>
<feature type="compositionally biased region" description="Basic and acidic residues" evidence="5">
    <location>
        <begin position="700"/>
        <end position="710"/>
    </location>
</feature>
<keyword evidence="3 6" id="KW-1133">Transmembrane helix</keyword>
<reference evidence="8" key="2">
    <citation type="journal article" date="2022" name="Res Sq">
        <title>Comparative Genomics Reveals Insights into the Divergent Evolution of Astigmatic Mites and Household Pest Adaptations.</title>
        <authorList>
            <person name="Xiong Q."/>
            <person name="Wan A.T.-Y."/>
            <person name="Liu X.-Y."/>
            <person name="Fung C.S.-H."/>
            <person name="Xiao X."/>
            <person name="Malainual N."/>
            <person name="Hou J."/>
            <person name="Wang L."/>
            <person name="Wang M."/>
            <person name="Yang K."/>
            <person name="Cui Y."/>
            <person name="Leung E."/>
            <person name="Nong W."/>
            <person name="Shin S.-K."/>
            <person name="Au S."/>
            <person name="Jeong K.Y."/>
            <person name="Chew F.T."/>
            <person name="Hui J."/>
            <person name="Leung T.F."/>
            <person name="Tungtrongchitr A."/>
            <person name="Zhong N."/>
            <person name="Liu Z."/>
            <person name="Tsui S."/>
        </authorList>
    </citation>
    <scope>NUCLEOTIDE SEQUENCE</scope>
    <source>
        <strain evidence="8">Derf</strain>
        <tissue evidence="8">Whole organism</tissue>
    </source>
</reference>
<feature type="compositionally biased region" description="Low complexity" evidence="5">
    <location>
        <begin position="892"/>
        <end position="901"/>
    </location>
</feature>
<dbReference type="PANTHER" id="PTHR11814">
    <property type="entry name" value="SULFATE TRANSPORTER"/>
    <property type="match status" value="1"/>
</dbReference>
<feature type="compositionally biased region" description="Basic and acidic residues" evidence="5">
    <location>
        <begin position="958"/>
        <end position="967"/>
    </location>
</feature>
<name>A0A922IDV4_DERFA</name>
<keyword evidence="2 6" id="KW-0812">Transmembrane</keyword>
<comment type="subcellular location">
    <subcellularLocation>
        <location evidence="1">Membrane</location>
        <topology evidence="1">Multi-pass membrane protein</topology>
    </subcellularLocation>
</comment>
<dbReference type="EMBL" id="ASGP02000001">
    <property type="protein sequence ID" value="KAH9528546.1"/>
    <property type="molecule type" value="Genomic_DNA"/>
</dbReference>
<keyword evidence="4 6" id="KW-0472">Membrane</keyword>
<gene>
    <name evidence="8" type="ORF">DERF_002485</name>
</gene>
<evidence type="ECO:0000259" key="7">
    <source>
        <dbReference type="Pfam" id="PF00916"/>
    </source>
</evidence>
<proteinExistence type="predicted"/>
<keyword evidence="9" id="KW-1185">Reference proteome</keyword>
<evidence type="ECO:0000313" key="8">
    <source>
        <dbReference type="EMBL" id="KAH9528546.1"/>
    </source>
</evidence>
<evidence type="ECO:0000256" key="1">
    <source>
        <dbReference type="ARBA" id="ARBA00004141"/>
    </source>
</evidence>
<evidence type="ECO:0000313" key="9">
    <source>
        <dbReference type="Proteomes" id="UP000790347"/>
    </source>
</evidence>
<accession>A0A922IDV4</accession>
<feature type="region of interest" description="Disordered" evidence="5">
    <location>
        <begin position="691"/>
        <end position="717"/>
    </location>
</feature>
<feature type="domain" description="SLC26A/SulP transporter" evidence="7">
    <location>
        <begin position="63"/>
        <end position="496"/>
    </location>
</feature>
<protein>
    <recommendedName>
        <fullName evidence="7">SLC26A/SulP transporter domain-containing protein</fullName>
    </recommendedName>
</protein>
<feature type="transmembrane region" description="Helical" evidence="6">
    <location>
        <begin position="233"/>
        <end position="253"/>
    </location>
</feature>
<feature type="compositionally biased region" description="Low complexity" evidence="5">
    <location>
        <begin position="803"/>
        <end position="820"/>
    </location>
</feature>
<feature type="transmembrane region" description="Helical" evidence="6">
    <location>
        <begin position="114"/>
        <end position="131"/>
    </location>
</feature>
<reference evidence="8" key="1">
    <citation type="submission" date="2013-05" db="EMBL/GenBank/DDBJ databases">
        <authorList>
            <person name="Yim A.K.Y."/>
            <person name="Chan T.F."/>
            <person name="Ji K.M."/>
            <person name="Liu X.Y."/>
            <person name="Zhou J.W."/>
            <person name="Li R.Q."/>
            <person name="Yang K.Y."/>
            <person name="Li J."/>
            <person name="Li M."/>
            <person name="Law P.T.W."/>
            <person name="Wu Y.L."/>
            <person name="Cai Z.L."/>
            <person name="Qin H."/>
            <person name="Bao Y."/>
            <person name="Leung R.K.K."/>
            <person name="Ng P.K.S."/>
            <person name="Zou J."/>
            <person name="Zhong X.J."/>
            <person name="Ran P.X."/>
            <person name="Zhong N.S."/>
            <person name="Liu Z.G."/>
            <person name="Tsui S.K.W."/>
        </authorList>
    </citation>
    <scope>NUCLEOTIDE SEQUENCE</scope>
    <source>
        <strain evidence="8">Derf</strain>
        <tissue evidence="8">Whole organism</tissue>
    </source>
</reference>
<feature type="region of interest" description="Disordered" evidence="5">
    <location>
        <begin position="885"/>
        <end position="904"/>
    </location>
</feature>
<feature type="transmembrane region" description="Helical" evidence="6">
    <location>
        <begin position="143"/>
        <end position="162"/>
    </location>
</feature>
<dbReference type="InterPro" id="IPR011547">
    <property type="entry name" value="SLC26A/SulP_dom"/>
</dbReference>
<feature type="transmembrane region" description="Helical" evidence="6">
    <location>
        <begin position="44"/>
        <end position="75"/>
    </location>
</feature>
<evidence type="ECO:0000256" key="6">
    <source>
        <dbReference type="SAM" id="Phobius"/>
    </source>
</evidence>
<feature type="transmembrane region" description="Helical" evidence="6">
    <location>
        <begin position="454"/>
        <end position="473"/>
    </location>
</feature>
<feature type="region of interest" description="Disordered" evidence="5">
    <location>
        <begin position="934"/>
        <end position="1011"/>
    </location>
</feature>
<dbReference type="Pfam" id="PF00916">
    <property type="entry name" value="Sulfate_transp"/>
    <property type="match status" value="1"/>
</dbReference>
<comment type="caution">
    <text evidence="8">The sequence shown here is derived from an EMBL/GenBank/DDBJ whole genome shotgun (WGS) entry which is preliminary data.</text>
</comment>
<feature type="transmembrane region" description="Helical" evidence="6">
    <location>
        <begin position="426"/>
        <end position="448"/>
    </location>
</feature>
<feature type="transmembrane region" description="Helical" evidence="6">
    <location>
        <begin position="274"/>
        <end position="293"/>
    </location>
</feature>